<evidence type="ECO:0000256" key="1">
    <source>
        <dbReference type="SAM" id="SignalP"/>
    </source>
</evidence>
<feature type="chain" id="PRO_5026139200" evidence="1">
    <location>
        <begin position="27"/>
        <end position="155"/>
    </location>
</feature>
<name>A0A6I4MP27_9ACTN</name>
<sequence length="155" mass="15343">MRPRMLLAGFGIAAVTAGFTTATAHAAAPGTVDGTLAALGYSCGFTAATSDTPPNTLTIDQSTVVPDCGGGVQLTLGNSPTFTFDDTAGTASAAEIDLSGGALGITCTYQVSDATLTRSGTTRTYNGGPFTATKTAGSGLCPATTSVDTATFDFH</sequence>
<dbReference type="EMBL" id="WBMS02000034">
    <property type="protein sequence ID" value="MWA05191.1"/>
    <property type="molecule type" value="Genomic_DNA"/>
</dbReference>
<protein>
    <submittedName>
        <fullName evidence="2">Uncharacterized protein</fullName>
    </submittedName>
</protein>
<keyword evidence="1" id="KW-0732">Signal</keyword>
<comment type="caution">
    <text evidence="2">The sequence shown here is derived from an EMBL/GenBank/DDBJ whole genome shotgun (WGS) entry which is preliminary data.</text>
</comment>
<organism evidence="2 3">
    <name type="scientific">Actinomadura physcomitrii</name>
    <dbReference type="NCBI Taxonomy" id="2650748"/>
    <lineage>
        <taxon>Bacteria</taxon>
        <taxon>Bacillati</taxon>
        <taxon>Actinomycetota</taxon>
        <taxon>Actinomycetes</taxon>
        <taxon>Streptosporangiales</taxon>
        <taxon>Thermomonosporaceae</taxon>
        <taxon>Actinomadura</taxon>
    </lineage>
</organism>
<dbReference type="RefSeq" id="WP_151597682.1">
    <property type="nucleotide sequence ID" value="NZ_WBMS02000034.1"/>
</dbReference>
<feature type="signal peptide" evidence="1">
    <location>
        <begin position="1"/>
        <end position="26"/>
    </location>
</feature>
<reference evidence="2" key="1">
    <citation type="submission" date="2019-12" db="EMBL/GenBank/DDBJ databases">
        <title>Actinomadura physcomitrii sp. nov., a novel actinomycete isolated from moss [Physcomitrium sphaericum (Ludw) Fuernr].</title>
        <authorList>
            <person name="Zhuang X."/>
        </authorList>
    </citation>
    <scope>NUCLEOTIDE SEQUENCE [LARGE SCALE GENOMIC DNA]</scope>
    <source>
        <strain evidence="2">LD22</strain>
    </source>
</reference>
<accession>A0A6I4MP27</accession>
<dbReference type="AlphaFoldDB" id="A0A6I4MP27"/>
<evidence type="ECO:0000313" key="2">
    <source>
        <dbReference type="EMBL" id="MWA05191.1"/>
    </source>
</evidence>
<gene>
    <name evidence="2" type="ORF">F8568_033475</name>
</gene>
<proteinExistence type="predicted"/>
<dbReference type="Proteomes" id="UP000462055">
    <property type="component" value="Unassembled WGS sequence"/>
</dbReference>
<keyword evidence="3" id="KW-1185">Reference proteome</keyword>
<evidence type="ECO:0000313" key="3">
    <source>
        <dbReference type="Proteomes" id="UP000462055"/>
    </source>
</evidence>